<comment type="caution">
    <text evidence="1">The sequence shown here is derived from an EMBL/GenBank/DDBJ whole genome shotgun (WGS) entry which is preliminary data.</text>
</comment>
<evidence type="ECO:0000313" key="2">
    <source>
        <dbReference type="Proteomes" id="UP000650833"/>
    </source>
</evidence>
<dbReference type="InterPro" id="IPR036397">
    <property type="entry name" value="RNaseH_sf"/>
</dbReference>
<reference evidence="1" key="1">
    <citation type="submission" date="2020-12" db="EMBL/GenBank/DDBJ databases">
        <title>Metabolic potential, ecology and presence of endohyphal bacteria is reflected in genomic diversity of Mucoromycotina.</title>
        <authorList>
            <person name="Muszewska A."/>
            <person name="Okrasinska A."/>
            <person name="Steczkiewicz K."/>
            <person name="Drgas O."/>
            <person name="Orlowska M."/>
            <person name="Perlinska-Lenart U."/>
            <person name="Aleksandrzak-Piekarczyk T."/>
            <person name="Szatraj K."/>
            <person name="Zielenkiewicz U."/>
            <person name="Pilsyk S."/>
            <person name="Malc E."/>
            <person name="Mieczkowski P."/>
            <person name="Kruszewska J.S."/>
            <person name="Biernat P."/>
            <person name="Pawlowska J."/>
        </authorList>
    </citation>
    <scope>NUCLEOTIDE SEQUENCE</scope>
    <source>
        <strain evidence="1">CBS 226.32</strain>
    </source>
</reference>
<dbReference type="Proteomes" id="UP000650833">
    <property type="component" value="Unassembled WGS sequence"/>
</dbReference>
<feature type="non-terminal residue" evidence="1">
    <location>
        <position position="1"/>
    </location>
</feature>
<dbReference type="GO" id="GO:0003676">
    <property type="term" value="F:nucleic acid binding"/>
    <property type="evidence" value="ECO:0007669"/>
    <property type="project" value="InterPro"/>
</dbReference>
<dbReference type="OrthoDB" id="2417635at2759"/>
<proteinExistence type="predicted"/>
<accession>A0A8H7QB01</accession>
<dbReference type="EMBL" id="JAEPRC010001358">
    <property type="protein sequence ID" value="KAG2189614.1"/>
    <property type="molecule type" value="Genomic_DNA"/>
</dbReference>
<sequence length="99" mass="11543">TPHTSGITQDWFSFNGFIFETIRDWSAQSADLNPIEHVWYQLKRRLNIHSTWPSTKEELEARITIEWYKVTKNGCLKYIDSMPPRSKAVIRSGGGPTRF</sequence>
<evidence type="ECO:0008006" key="3">
    <source>
        <dbReference type="Google" id="ProtNLM"/>
    </source>
</evidence>
<gene>
    <name evidence="1" type="ORF">INT46_011393</name>
</gene>
<evidence type="ECO:0000313" key="1">
    <source>
        <dbReference type="EMBL" id="KAG2189614.1"/>
    </source>
</evidence>
<protein>
    <recommendedName>
        <fullName evidence="3">Tc1-like transposase DDE domain-containing protein</fullName>
    </recommendedName>
</protein>
<name>A0A8H7QB01_9FUNG</name>
<keyword evidence="2" id="KW-1185">Reference proteome</keyword>
<dbReference type="AlphaFoldDB" id="A0A8H7QB01"/>
<organism evidence="1 2">
    <name type="scientific">Mucor plumbeus</name>
    <dbReference type="NCBI Taxonomy" id="97098"/>
    <lineage>
        <taxon>Eukaryota</taxon>
        <taxon>Fungi</taxon>
        <taxon>Fungi incertae sedis</taxon>
        <taxon>Mucoromycota</taxon>
        <taxon>Mucoromycotina</taxon>
        <taxon>Mucoromycetes</taxon>
        <taxon>Mucorales</taxon>
        <taxon>Mucorineae</taxon>
        <taxon>Mucoraceae</taxon>
        <taxon>Mucor</taxon>
    </lineage>
</organism>
<dbReference type="Gene3D" id="3.30.420.10">
    <property type="entry name" value="Ribonuclease H-like superfamily/Ribonuclease H"/>
    <property type="match status" value="1"/>
</dbReference>